<comment type="caution">
    <text evidence="2">The sequence shown here is derived from an EMBL/GenBank/DDBJ whole genome shotgun (WGS) entry which is preliminary data.</text>
</comment>
<evidence type="ECO:0000256" key="1">
    <source>
        <dbReference type="SAM" id="Phobius"/>
    </source>
</evidence>
<reference evidence="2" key="2">
    <citation type="submission" date="2021-04" db="EMBL/GenBank/DDBJ databases">
        <authorList>
            <person name="Gilroy R."/>
        </authorList>
    </citation>
    <scope>NUCLEOTIDE SEQUENCE</scope>
    <source>
        <strain evidence="2">CHK183-5548</strain>
    </source>
</reference>
<feature type="transmembrane region" description="Helical" evidence="1">
    <location>
        <begin position="238"/>
        <end position="256"/>
    </location>
</feature>
<keyword evidence="1" id="KW-1133">Transmembrane helix</keyword>
<dbReference type="AlphaFoldDB" id="A0A9D2PCF0"/>
<feature type="transmembrane region" description="Helical" evidence="1">
    <location>
        <begin position="134"/>
        <end position="153"/>
    </location>
</feature>
<feature type="transmembrane region" description="Helical" evidence="1">
    <location>
        <begin position="48"/>
        <end position="69"/>
    </location>
</feature>
<evidence type="ECO:0000313" key="3">
    <source>
        <dbReference type="Proteomes" id="UP000823883"/>
    </source>
</evidence>
<proteinExistence type="predicted"/>
<keyword evidence="1" id="KW-0812">Transmembrane</keyword>
<evidence type="ECO:0008006" key="4">
    <source>
        <dbReference type="Google" id="ProtNLM"/>
    </source>
</evidence>
<keyword evidence="1" id="KW-0472">Membrane</keyword>
<dbReference type="Gene3D" id="1.10.390.10">
    <property type="entry name" value="Neutral Protease Domain 2"/>
    <property type="match status" value="1"/>
</dbReference>
<accession>A0A9D2PCF0</accession>
<dbReference type="InterPro" id="IPR027268">
    <property type="entry name" value="Peptidase_M4/M1_CTD_sf"/>
</dbReference>
<reference evidence="2" key="1">
    <citation type="journal article" date="2021" name="PeerJ">
        <title>Extensive microbial diversity within the chicken gut microbiome revealed by metagenomics and culture.</title>
        <authorList>
            <person name="Gilroy R."/>
            <person name="Ravi A."/>
            <person name="Getino M."/>
            <person name="Pursley I."/>
            <person name="Horton D.L."/>
            <person name="Alikhan N.F."/>
            <person name="Baker D."/>
            <person name="Gharbi K."/>
            <person name="Hall N."/>
            <person name="Watson M."/>
            <person name="Adriaenssens E.M."/>
            <person name="Foster-Nyarko E."/>
            <person name="Jarju S."/>
            <person name="Secka A."/>
            <person name="Antonio M."/>
            <person name="Oren A."/>
            <person name="Chaudhuri R.R."/>
            <person name="La Ragione R."/>
            <person name="Hildebrand F."/>
            <person name="Pallen M.J."/>
        </authorList>
    </citation>
    <scope>NUCLEOTIDE SEQUENCE</scope>
    <source>
        <strain evidence="2">CHK183-5548</strain>
    </source>
</reference>
<name>A0A9D2PCF0_9FIRM</name>
<gene>
    <name evidence="2" type="ORF">IAA04_09290</name>
</gene>
<feature type="transmembrane region" description="Helical" evidence="1">
    <location>
        <begin position="205"/>
        <end position="226"/>
    </location>
</feature>
<feature type="transmembrane region" description="Helical" evidence="1">
    <location>
        <begin position="98"/>
        <end position="119"/>
    </location>
</feature>
<dbReference type="Proteomes" id="UP000823883">
    <property type="component" value="Unassembled WGS sequence"/>
</dbReference>
<organism evidence="2 3">
    <name type="scientific">Candidatus Lachnoclostridium pullistercoris</name>
    <dbReference type="NCBI Taxonomy" id="2838632"/>
    <lineage>
        <taxon>Bacteria</taxon>
        <taxon>Bacillati</taxon>
        <taxon>Bacillota</taxon>
        <taxon>Clostridia</taxon>
        <taxon>Lachnospirales</taxon>
        <taxon>Lachnospiraceae</taxon>
    </lineage>
</organism>
<feature type="transmembrane region" description="Helical" evidence="1">
    <location>
        <begin position="20"/>
        <end position="36"/>
    </location>
</feature>
<evidence type="ECO:0000313" key="2">
    <source>
        <dbReference type="EMBL" id="HJC48231.1"/>
    </source>
</evidence>
<protein>
    <recommendedName>
        <fullName evidence="4">Peptidase M1 membrane alanine aminopeptidase domain-containing protein</fullName>
    </recommendedName>
</protein>
<dbReference type="SUPFAM" id="SSF55486">
    <property type="entry name" value="Metalloproteases ('zincins'), catalytic domain"/>
    <property type="match status" value="1"/>
</dbReference>
<feature type="transmembrane region" description="Helical" evidence="1">
    <location>
        <begin position="165"/>
        <end position="185"/>
    </location>
</feature>
<sequence length="717" mass="79503">MSALIFLEWKRLLSRPSARLILFLTIFSPAAGLFLFRPSAADTMSSVFLANPALAGGAAGGILFGLLSISELDRGKRSGTDVLVWTAVSPYTMAAVRLWALLSAALAAFVLTAALWIPAGRILAGSVFDVLDAFWAYFIFMGLALPLAILAAVSAFQFTGRADLSLALFGAFAILSLTLWSGNWQLCWLNPCVWALSDDFSNFRIFRSAAYMRLTWAAGLSGLWILSRPAVRRRKKRAAALFLLLTFFLAWTFQPFTDHSDPDQSVSSFDQIPPADGISCVRRSVRLFPDLRAGTVRGTAVYHFLNTSGKPQSAAFGINPGYRICSASAGGTAVPFSFDGRQEFNEALLEVTLPTGSETELVLEYGGFPREDRSLSAMQGSAEISEEYLYLPNADLAPRLLNVRPAGETIPAVTEITLPSHMTVIPFGPSHAEITAENEDGTLTWRYESEGTGGICYAGDYVRQDIEADGITVEFYYGRKHQDVMEEAGAAEAIQAVIRYCTEHYGPPFCLSGRTLKLIQSRTSGGGYATDGASLLDEADFTAANLKNSAKGAAPGEVMIHELVHQWWGLTQMFDSSDPADPWSAEGLTVYTTYRIVKELYGEEYADTHYTDQWIRETNDYYLNFYVRRPEYFSRLPKKKQLDITNRFSRVRQYCEMPLKIRKAEQLAGGEENMDRILRGLFSREIDPFHPFLTWETFLNACGLTEEDLNLDHDFSI</sequence>
<dbReference type="EMBL" id="DWWL01000059">
    <property type="protein sequence ID" value="HJC48231.1"/>
    <property type="molecule type" value="Genomic_DNA"/>
</dbReference>